<evidence type="ECO:0000313" key="2">
    <source>
        <dbReference type="EMBL" id="GAT44869.1"/>
    </source>
</evidence>
<dbReference type="Proteomes" id="UP000815677">
    <property type="component" value="Unassembled WGS sequence"/>
</dbReference>
<sequence length="532" mass="59396">MTSLLDLPDELLVAICSSRVLASEDLFRLALVCRRVHSIALHAFFALTVTGFGPESRSLTVHMATSGPDALSGLCVALFPLPPLEELFIVLPNVFSPIDIVYIGWNETKYLPAHLRKIEGFFTGLTGRLAPKAITLQLEEYRTDLWYGATEDARAEAAAHLQSCFNVALGTGCETLSVLNGGFYYQQPSSASGTGIVKRLRGIFRDRPSRDKSQSSIMRGTQPRMTSFDIGSNVLLAPEMVDWTLTVLRVSPITHLTISAMNLGPNLHRLQDLAAVRPGLTSFTLREAEIVPWFHRIPAALAAFTSLVHLTIASRDGHLGIPRQFDLSLPFLESLRAPPRFIVGLLSQNLKAGRRCQAPRLQAVYAFWVALTHGASATPSPQLEAGMESKYHAWTLAELVSQITKRLEWHHLRPQATIGIKTEGTLWQSNQLGQRAFTFQALPPEFQSVMRQVTKLEMTVFMHHGDLDFVEHWTRLFPAAKEAKIEVGDRAFRDSFENTAERLAKNLRRQRQLEKVEINGRHFDLISDSEND</sequence>
<feature type="domain" description="F-box" evidence="1">
    <location>
        <begin position="5"/>
        <end position="41"/>
    </location>
</feature>
<name>A0ABQ0L127_MYCCL</name>
<reference evidence="2" key="1">
    <citation type="submission" date="2014-09" db="EMBL/GenBank/DDBJ databases">
        <title>Genome sequence of the luminous mushroom Mycena chlorophos for searching fungal bioluminescence genes.</title>
        <authorList>
            <person name="Tanaka Y."/>
            <person name="Kasuga D."/>
            <person name="Oba Y."/>
            <person name="Hase S."/>
            <person name="Sato K."/>
            <person name="Oba Y."/>
            <person name="Sakakibara Y."/>
        </authorList>
    </citation>
    <scope>NUCLEOTIDE SEQUENCE</scope>
</reference>
<dbReference type="EMBL" id="DF840276">
    <property type="protein sequence ID" value="GAT44869.1"/>
    <property type="molecule type" value="Genomic_DNA"/>
</dbReference>
<dbReference type="Pfam" id="PF12937">
    <property type="entry name" value="F-box-like"/>
    <property type="match status" value="1"/>
</dbReference>
<dbReference type="SUPFAM" id="SSF81383">
    <property type="entry name" value="F-box domain"/>
    <property type="match status" value="1"/>
</dbReference>
<evidence type="ECO:0000259" key="1">
    <source>
        <dbReference type="Pfam" id="PF12937"/>
    </source>
</evidence>
<protein>
    <recommendedName>
        <fullName evidence="1">F-box domain-containing protein</fullName>
    </recommendedName>
</protein>
<evidence type="ECO:0000313" key="3">
    <source>
        <dbReference type="Proteomes" id="UP000815677"/>
    </source>
</evidence>
<accession>A0ABQ0L127</accession>
<gene>
    <name evidence="2" type="ORF">MCHLO_02472</name>
</gene>
<dbReference type="InterPro" id="IPR036047">
    <property type="entry name" value="F-box-like_dom_sf"/>
</dbReference>
<dbReference type="InterPro" id="IPR001810">
    <property type="entry name" value="F-box_dom"/>
</dbReference>
<organism evidence="2 3">
    <name type="scientific">Mycena chlorophos</name>
    <name type="common">Agaric fungus</name>
    <name type="synonym">Agaricus chlorophos</name>
    <dbReference type="NCBI Taxonomy" id="658473"/>
    <lineage>
        <taxon>Eukaryota</taxon>
        <taxon>Fungi</taxon>
        <taxon>Dikarya</taxon>
        <taxon>Basidiomycota</taxon>
        <taxon>Agaricomycotina</taxon>
        <taxon>Agaricomycetes</taxon>
        <taxon>Agaricomycetidae</taxon>
        <taxon>Agaricales</taxon>
        <taxon>Marasmiineae</taxon>
        <taxon>Mycenaceae</taxon>
        <taxon>Mycena</taxon>
    </lineage>
</organism>
<proteinExistence type="predicted"/>
<keyword evidence="3" id="KW-1185">Reference proteome</keyword>